<gene>
    <name evidence="2" type="ORF">AMTR_s00038p00211080</name>
</gene>
<feature type="region of interest" description="Disordered" evidence="1">
    <location>
        <begin position="52"/>
        <end position="73"/>
    </location>
</feature>
<sequence length="73" mass="7817">MEQGDLVGNFPGNIRKSPKRHGARAGIQFPSRDLNGDAEAAKPVLIEALQLKPKGKKKAEEAAARPAETPKSK</sequence>
<proteinExistence type="predicted"/>
<name>U5CWZ2_AMBTC</name>
<accession>U5CWZ2</accession>
<evidence type="ECO:0000256" key="1">
    <source>
        <dbReference type="SAM" id="MobiDB-lite"/>
    </source>
</evidence>
<feature type="compositionally biased region" description="Basic and acidic residues" evidence="1">
    <location>
        <begin position="58"/>
        <end position="73"/>
    </location>
</feature>
<dbReference type="Proteomes" id="UP000017836">
    <property type="component" value="Unassembled WGS sequence"/>
</dbReference>
<dbReference type="EMBL" id="KI392532">
    <property type="protein sequence ID" value="ERN14669.1"/>
    <property type="molecule type" value="Genomic_DNA"/>
</dbReference>
<reference evidence="3" key="1">
    <citation type="journal article" date="2013" name="Science">
        <title>The Amborella genome and the evolution of flowering plants.</title>
        <authorList>
            <consortium name="Amborella Genome Project"/>
        </authorList>
    </citation>
    <scope>NUCLEOTIDE SEQUENCE [LARGE SCALE GENOMIC DNA]</scope>
</reference>
<dbReference type="AlphaFoldDB" id="U5CWZ2"/>
<feature type="region of interest" description="Disordered" evidence="1">
    <location>
        <begin position="1"/>
        <end position="36"/>
    </location>
</feature>
<dbReference type="HOGENOM" id="CLU_2708123_0_0_1"/>
<dbReference type="Gramene" id="ERN14669">
    <property type="protein sequence ID" value="ERN14669"/>
    <property type="gene ID" value="AMTR_s00038p00211080"/>
</dbReference>
<organism evidence="2 3">
    <name type="scientific">Amborella trichopoda</name>
    <dbReference type="NCBI Taxonomy" id="13333"/>
    <lineage>
        <taxon>Eukaryota</taxon>
        <taxon>Viridiplantae</taxon>
        <taxon>Streptophyta</taxon>
        <taxon>Embryophyta</taxon>
        <taxon>Tracheophyta</taxon>
        <taxon>Spermatophyta</taxon>
        <taxon>Magnoliopsida</taxon>
        <taxon>Amborellales</taxon>
        <taxon>Amborellaceae</taxon>
        <taxon>Amborella</taxon>
    </lineage>
</organism>
<evidence type="ECO:0000313" key="3">
    <source>
        <dbReference type="Proteomes" id="UP000017836"/>
    </source>
</evidence>
<evidence type="ECO:0000313" key="2">
    <source>
        <dbReference type="EMBL" id="ERN14669.1"/>
    </source>
</evidence>
<keyword evidence="3" id="KW-1185">Reference proteome</keyword>
<protein>
    <submittedName>
        <fullName evidence="2">Uncharacterized protein</fullName>
    </submittedName>
</protein>